<reference evidence="15" key="1">
    <citation type="submission" date="2025-08" db="UniProtKB">
        <authorList>
            <consortium name="RefSeq"/>
        </authorList>
    </citation>
    <scope>IDENTIFICATION</scope>
    <source>
        <tissue evidence="15">Gonads</tissue>
    </source>
</reference>
<sequence>MQDTQRNTSTDLFTNATSAAKRSCQGGECIPYIVIEGAIAIIAILANVLTILAFYRFKGLRTNTNTIIVSLAAVDLLTGLVGMPYHIVSAYLVTSVDSLHHLSFNKYFCLGKITAFGALNSISFLHQLLIAVERCIKICWSQSYLKLMSTRKVGLGIASLWLYVMLMFCPPFLGWNSWSPGVECRANISMEQFTRYVVSPHIPICLVTAYGCYFGIFRHVRKQKNKLRPYGNAGSNGTGIGRNRPQMESNELPNVPAPLHPAAPDAAIAGTSSKTHEYETESLGRKENTSNKINGETLSSQVGLSQPGDSKGNHGQGSSQIGAADQRIQGEMKRPSPAVAWGEDNTTSRKSAQGNVPNPKLTARIRSKWINQGPTSKMELKVAKMTAITLIWFTTLYLPYPIIIATENHFDIDSVIPNILFNLAIVLISLSSAINPLIYGIMNAKFKAAYLKILKLK</sequence>
<keyword evidence="4 12" id="KW-1133">Transmembrane helix</keyword>
<dbReference type="CDD" id="cd00637">
    <property type="entry name" value="7tm_classA_rhodopsin-like"/>
    <property type="match status" value="1"/>
</dbReference>
<dbReference type="InterPro" id="IPR017452">
    <property type="entry name" value="GPCR_Rhodpsn_7TM"/>
</dbReference>
<dbReference type="PANTHER" id="PTHR24248">
    <property type="entry name" value="ADRENERGIC RECEPTOR-RELATED G-PROTEIN COUPLED RECEPTOR"/>
    <property type="match status" value="1"/>
</dbReference>
<dbReference type="InterPro" id="IPR000276">
    <property type="entry name" value="GPCR_Rhodpsn"/>
</dbReference>
<dbReference type="Gene3D" id="1.20.1070.10">
    <property type="entry name" value="Rhodopsin 7-helix transmembrane proteins"/>
    <property type="match status" value="2"/>
</dbReference>
<evidence type="ECO:0000256" key="6">
    <source>
        <dbReference type="ARBA" id="ARBA00023136"/>
    </source>
</evidence>
<organism evidence="14 15">
    <name type="scientific">Lingula anatina</name>
    <name type="common">Brachiopod</name>
    <name type="synonym">Lingula unguis</name>
    <dbReference type="NCBI Taxonomy" id="7574"/>
    <lineage>
        <taxon>Eukaryota</taxon>
        <taxon>Metazoa</taxon>
        <taxon>Spiralia</taxon>
        <taxon>Lophotrochozoa</taxon>
        <taxon>Brachiopoda</taxon>
        <taxon>Linguliformea</taxon>
        <taxon>Lingulata</taxon>
        <taxon>Lingulida</taxon>
        <taxon>Linguloidea</taxon>
        <taxon>Lingulidae</taxon>
        <taxon>Lingula</taxon>
    </lineage>
</organism>
<protein>
    <submittedName>
        <fullName evidence="15">D(2) dopamine receptor-like</fullName>
    </submittedName>
</protein>
<feature type="transmembrane region" description="Helical" evidence="12">
    <location>
        <begin position="193"/>
        <end position="216"/>
    </location>
</feature>
<evidence type="ECO:0000256" key="4">
    <source>
        <dbReference type="ARBA" id="ARBA00022989"/>
    </source>
</evidence>
<keyword evidence="6 12" id="KW-0472">Membrane</keyword>
<keyword evidence="7" id="KW-1015">Disulfide bond</keyword>
<keyword evidence="5 10" id="KW-0297">G-protein coupled receptor</keyword>
<feature type="domain" description="G-protein coupled receptors family 1 profile" evidence="13">
    <location>
        <begin position="46"/>
        <end position="439"/>
    </location>
</feature>
<feature type="transmembrane region" description="Helical" evidence="12">
    <location>
        <begin position="30"/>
        <end position="55"/>
    </location>
</feature>
<feature type="compositionally biased region" description="Polar residues" evidence="11">
    <location>
        <begin position="290"/>
        <end position="308"/>
    </location>
</feature>
<keyword evidence="9 10" id="KW-0807">Transducer</keyword>
<feature type="transmembrane region" description="Helical" evidence="12">
    <location>
        <begin position="382"/>
        <end position="400"/>
    </location>
</feature>
<name>A0A1S3K3X0_LINAN</name>
<evidence type="ECO:0000256" key="9">
    <source>
        <dbReference type="ARBA" id="ARBA00023224"/>
    </source>
</evidence>
<dbReference type="RefSeq" id="XP_013417222.1">
    <property type="nucleotide sequence ID" value="XM_013561768.1"/>
</dbReference>
<dbReference type="Proteomes" id="UP000085678">
    <property type="component" value="Unplaced"/>
</dbReference>
<accession>A0A1S3K3X0</accession>
<evidence type="ECO:0000256" key="10">
    <source>
        <dbReference type="RuleBase" id="RU000688"/>
    </source>
</evidence>
<keyword evidence="2" id="KW-1003">Cell membrane</keyword>
<feature type="compositionally biased region" description="Polar residues" evidence="11">
    <location>
        <begin position="344"/>
        <end position="356"/>
    </location>
</feature>
<dbReference type="PANTHER" id="PTHR24248:SF125">
    <property type="entry name" value="DOPAMINE D2-LIKE RECEPTOR"/>
    <property type="match status" value="1"/>
</dbReference>
<dbReference type="PRINTS" id="PR00237">
    <property type="entry name" value="GPCRRHODOPSN"/>
</dbReference>
<evidence type="ECO:0000313" key="15">
    <source>
        <dbReference type="RefSeq" id="XP_013417222.1"/>
    </source>
</evidence>
<evidence type="ECO:0000256" key="7">
    <source>
        <dbReference type="ARBA" id="ARBA00023157"/>
    </source>
</evidence>
<feature type="transmembrane region" description="Helical" evidence="12">
    <location>
        <begin position="113"/>
        <end position="132"/>
    </location>
</feature>
<evidence type="ECO:0000256" key="8">
    <source>
        <dbReference type="ARBA" id="ARBA00023170"/>
    </source>
</evidence>
<feature type="transmembrane region" description="Helical" evidence="12">
    <location>
        <begin position="153"/>
        <end position="173"/>
    </location>
</feature>
<feature type="region of interest" description="Disordered" evidence="11">
    <location>
        <begin position="227"/>
        <end position="359"/>
    </location>
</feature>
<proteinExistence type="inferred from homology"/>
<evidence type="ECO:0000256" key="1">
    <source>
        <dbReference type="ARBA" id="ARBA00004651"/>
    </source>
</evidence>
<dbReference type="PROSITE" id="PS50262">
    <property type="entry name" value="G_PROTEIN_RECEP_F1_2"/>
    <property type="match status" value="1"/>
</dbReference>
<comment type="subcellular location">
    <subcellularLocation>
        <location evidence="1">Cell membrane</location>
        <topology evidence="1">Multi-pass membrane protein</topology>
    </subcellularLocation>
</comment>
<evidence type="ECO:0000259" key="13">
    <source>
        <dbReference type="PROSITE" id="PS50262"/>
    </source>
</evidence>
<dbReference type="GO" id="GO:0005886">
    <property type="term" value="C:plasma membrane"/>
    <property type="evidence" value="ECO:0007669"/>
    <property type="project" value="UniProtKB-SubCell"/>
</dbReference>
<evidence type="ECO:0000256" key="12">
    <source>
        <dbReference type="SAM" id="Phobius"/>
    </source>
</evidence>
<dbReference type="InParanoid" id="A0A1S3K3X0"/>
<evidence type="ECO:0000256" key="11">
    <source>
        <dbReference type="SAM" id="MobiDB-lite"/>
    </source>
</evidence>
<gene>
    <name evidence="15" type="primary">LOC106178549</name>
</gene>
<feature type="transmembrane region" description="Helical" evidence="12">
    <location>
        <begin position="420"/>
        <end position="442"/>
    </location>
</feature>
<dbReference type="GO" id="GO:0004930">
    <property type="term" value="F:G protein-coupled receptor activity"/>
    <property type="evidence" value="ECO:0007669"/>
    <property type="project" value="UniProtKB-KW"/>
</dbReference>
<dbReference type="PROSITE" id="PS00237">
    <property type="entry name" value="G_PROTEIN_RECEP_F1_1"/>
    <property type="match status" value="1"/>
</dbReference>
<dbReference type="AlphaFoldDB" id="A0A1S3K3X0"/>
<dbReference type="OrthoDB" id="6376512at2759"/>
<evidence type="ECO:0000313" key="14">
    <source>
        <dbReference type="Proteomes" id="UP000085678"/>
    </source>
</evidence>
<comment type="similarity">
    <text evidence="10">Belongs to the G-protein coupled receptor 1 family.</text>
</comment>
<evidence type="ECO:0000256" key="2">
    <source>
        <dbReference type="ARBA" id="ARBA00022475"/>
    </source>
</evidence>
<evidence type="ECO:0000256" key="5">
    <source>
        <dbReference type="ARBA" id="ARBA00023040"/>
    </source>
</evidence>
<keyword evidence="14" id="KW-1185">Reference proteome</keyword>
<dbReference type="GeneID" id="106178549"/>
<keyword evidence="3 10" id="KW-0812">Transmembrane</keyword>
<dbReference type="KEGG" id="lak:106178549"/>
<dbReference type="SUPFAM" id="SSF81321">
    <property type="entry name" value="Family A G protein-coupled receptor-like"/>
    <property type="match status" value="1"/>
</dbReference>
<feature type="compositionally biased region" description="Basic and acidic residues" evidence="11">
    <location>
        <begin position="274"/>
        <end position="289"/>
    </location>
</feature>
<evidence type="ECO:0000256" key="3">
    <source>
        <dbReference type="ARBA" id="ARBA00022692"/>
    </source>
</evidence>
<keyword evidence="8 10" id="KW-0675">Receptor</keyword>
<dbReference type="STRING" id="7574.A0A1S3K3X0"/>
<feature type="transmembrane region" description="Helical" evidence="12">
    <location>
        <begin position="67"/>
        <end position="93"/>
    </location>
</feature>
<dbReference type="Pfam" id="PF00001">
    <property type="entry name" value="7tm_1"/>
    <property type="match status" value="1"/>
</dbReference>